<evidence type="ECO:0000256" key="3">
    <source>
        <dbReference type="ARBA" id="ARBA00023242"/>
    </source>
</evidence>
<dbReference type="SMART" id="SM00415">
    <property type="entry name" value="HSF"/>
    <property type="match status" value="1"/>
</dbReference>
<comment type="similarity">
    <text evidence="4">Belongs to the HSF family.</text>
</comment>
<comment type="subcellular location">
    <subcellularLocation>
        <location evidence="1">Nucleus</location>
    </subcellularLocation>
</comment>
<evidence type="ECO:0000256" key="4">
    <source>
        <dbReference type="RuleBase" id="RU004020"/>
    </source>
</evidence>
<keyword evidence="2" id="KW-0238">DNA-binding</keyword>
<dbReference type="InterPro" id="IPR036390">
    <property type="entry name" value="WH_DNA-bd_sf"/>
</dbReference>
<accession>A0A1Z5JJI8</accession>
<gene>
    <name evidence="7" type="ORF">FisN_20Hh204</name>
</gene>
<protein>
    <recommendedName>
        <fullName evidence="6">HSF-type DNA-binding domain-containing protein</fullName>
    </recommendedName>
</protein>
<evidence type="ECO:0000256" key="1">
    <source>
        <dbReference type="ARBA" id="ARBA00004123"/>
    </source>
</evidence>
<dbReference type="InterPro" id="IPR000232">
    <property type="entry name" value="HSF_DNA-bd"/>
</dbReference>
<dbReference type="Gene3D" id="1.10.10.10">
    <property type="entry name" value="Winged helix-like DNA-binding domain superfamily/Winged helix DNA-binding domain"/>
    <property type="match status" value="1"/>
</dbReference>
<evidence type="ECO:0000259" key="6">
    <source>
        <dbReference type="SMART" id="SM00415"/>
    </source>
</evidence>
<dbReference type="GO" id="GO:0043565">
    <property type="term" value="F:sequence-specific DNA binding"/>
    <property type="evidence" value="ECO:0007669"/>
    <property type="project" value="InterPro"/>
</dbReference>
<evidence type="ECO:0000256" key="5">
    <source>
        <dbReference type="SAM" id="MobiDB-lite"/>
    </source>
</evidence>
<dbReference type="PANTHER" id="PTHR10015">
    <property type="entry name" value="HEAT SHOCK TRANSCRIPTION FACTOR"/>
    <property type="match status" value="1"/>
</dbReference>
<sequence>MIYSSSPALIGNERNSYYPLGSPLQSPLAAPENPSRDAKLAMQEIAKEALRLTKQTLAQDCAKLDKDLCLPPPSKAPIQQSTSSGSASRLNKFVRRLHDMLLAEKGSGIVEWRRGLLVLHSTDLFAKNILPQYFNTRNFKTFRRQLNYYGFVHVRSFSTTGTATTALWVNRDLAQIASDEISSVLLLRRVEPCESAKTSEGRRERKELAIHTVEEDLGVSAKTLQKEQIRTLVERGCADESFDSITVPPVLRFPDLKSTSCPRRVSSTSSSSHPVSNDEGDKGVTCIDSSSDEEGAATLLLRLSKVGRY</sequence>
<dbReference type="AlphaFoldDB" id="A0A1Z5JJI8"/>
<dbReference type="SUPFAM" id="SSF46785">
    <property type="entry name" value="Winged helix' DNA-binding domain"/>
    <property type="match status" value="1"/>
</dbReference>
<evidence type="ECO:0000313" key="8">
    <source>
        <dbReference type="Proteomes" id="UP000198406"/>
    </source>
</evidence>
<evidence type="ECO:0000256" key="2">
    <source>
        <dbReference type="ARBA" id="ARBA00023125"/>
    </source>
</evidence>
<comment type="caution">
    <text evidence="7">The sequence shown here is derived from an EMBL/GenBank/DDBJ whole genome shotgun (WGS) entry which is preliminary data.</text>
</comment>
<keyword evidence="8" id="KW-1185">Reference proteome</keyword>
<dbReference type="PANTHER" id="PTHR10015:SF427">
    <property type="entry name" value="HEAT SHOCK FACTOR PROTEIN"/>
    <property type="match status" value="1"/>
</dbReference>
<dbReference type="InterPro" id="IPR036388">
    <property type="entry name" value="WH-like_DNA-bd_sf"/>
</dbReference>
<dbReference type="FunFam" id="1.10.10.10:FF:001611">
    <property type="entry name" value="Predicted protein"/>
    <property type="match status" value="1"/>
</dbReference>
<feature type="compositionally biased region" description="Low complexity" evidence="5">
    <location>
        <begin position="258"/>
        <end position="275"/>
    </location>
</feature>
<organism evidence="7 8">
    <name type="scientific">Fistulifera solaris</name>
    <name type="common">Oleaginous diatom</name>
    <dbReference type="NCBI Taxonomy" id="1519565"/>
    <lineage>
        <taxon>Eukaryota</taxon>
        <taxon>Sar</taxon>
        <taxon>Stramenopiles</taxon>
        <taxon>Ochrophyta</taxon>
        <taxon>Bacillariophyta</taxon>
        <taxon>Bacillariophyceae</taxon>
        <taxon>Bacillariophycidae</taxon>
        <taxon>Naviculales</taxon>
        <taxon>Naviculaceae</taxon>
        <taxon>Fistulifera</taxon>
    </lineage>
</organism>
<feature type="domain" description="HSF-type DNA-binding" evidence="6">
    <location>
        <begin position="89"/>
        <end position="179"/>
    </location>
</feature>
<evidence type="ECO:0000313" key="7">
    <source>
        <dbReference type="EMBL" id="GAX14175.1"/>
    </source>
</evidence>
<name>A0A1Z5JJI8_FISSO</name>
<reference evidence="7 8" key="1">
    <citation type="journal article" date="2015" name="Plant Cell">
        <title>Oil accumulation by the oleaginous diatom Fistulifera solaris as revealed by the genome and transcriptome.</title>
        <authorList>
            <person name="Tanaka T."/>
            <person name="Maeda Y."/>
            <person name="Veluchamy A."/>
            <person name="Tanaka M."/>
            <person name="Abida H."/>
            <person name="Marechal E."/>
            <person name="Bowler C."/>
            <person name="Muto M."/>
            <person name="Sunaga Y."/>
            <person name="Tanaka M."/>
            <person name="Yoshino T."/>
            <person name="Taniguchi T."/>
            <person name="Fukuda Y."/>
            <person name="Nemoto M."/>
            <person name="Matsumoto M."/>
            <person name="Wong P.S."/>
            <person name="Aburatani S."/>
            <person name="Fujibuchi W."/>
        </authorList>
    </citation>
    <scope>NUCLEOTIDE SEQUENCE [LARGE SCALE GENOMIC DNA]</scope>
    <source>
        <strain evidence="7 8">JPCC DA0580</strain>
    </source>
</reference>
<dbReference type="InParanoid" id="A0A1Z5JJI8"/>
<dbReference type="EMBL" id="BDSP01000076">
    <property type="protein sequence ID" value="GAX14175.1"/>
    <property type="molecule type" value="Genomic_DNA"/>
</dbReference>
<dbReference type="Pfam" id="PF00447">
    <property type="entry name" value="HSF_DNA-bind"/>
    <property type="match status" value="1"/>
</dbReference>
<dbReference type="GO" id="GO:0005634">
    <property type="term" value="C:nucleus"/>
    <property type="evidence" value="ECO:0007669"/>
    <property type="project" value="UniProtKB-SubCell"/>
</dbReference>
<dbReference type="GO" id="GO:0003700">
    <property type="term" value="F:DNA-binding transcription factor activity"/>
    <property type="evidence" value="ECO:0007669"/>
    <property type="project" value="InterPro"/>
</dbReference>
<feature type="region of interest" description="Disordered" evidence="5">
    <location>
        <begin position="258"/>
        <end position="289"/>
    </location>
</feature>
<dbReference type="OrthoDB" id="60033at2759"/>
<keyword evidence="3" id="KW-0539">Nucleus</keyword>
<dbReference type="Proteomes" id="UP000198406">
    <property type="component" value="Unassembled WGS sequence"/>
</dbReference>
<proteinExistence type="inferred from homology"/>